<feature type="domain" description="C2H2-type" evidence="7">
    <location>
        <begin position="773"/>
        <end position="801"/>
    </location>
</feature>
<dbReference type="InterPro" id="IPR050688">
    <property type="entry name" value="Zinc_finger/UBP_domain"/>
</dbReference>
<feature type="region of interest" description="Disordered" evidence="6">
    <location>
        <begin position="1116"/>
        <end position="1136"/>
    </location>
</feature>
<keyword evidence="8" id="KW-1185">Reference proteome</keyword>
<feature type="compositionally biased region" description="Basic and acidic residues" evidence="6">
    <location>
        <begin position="2071"/>
        <end position="2080"/>
    </location>
</feature>
<protein>
    <submittedName>
        <fullName evidence="9 10">Zinc finger protein Xfin-like isoform X1</fullName>
    </submittedName>
</protein>
<dbReference type="Proteomes" id="UP001165740">
    <property type="component" value="Chromosome 7"/>
</dbReference>
<evidence type="ECO:0000256" key="4">
    <source>
        <dbReference type="ARBA" id="ARBA00022833"/>
    </source>
</evidence>
<dbReference type="PANTHER" id="PTHR24403:SF67">
    <property type="entry name" value="FI01116P-RELATED"/>
    <property type="match status" value="1"/>
</dbReference>
<feature type="domain" description="C2H2-type" evidence="7">
    <location>
        <begin position="1243"/>
        <end position="1271"/>
    </location>
</feature>
<feature type="domain" description="C2H2-type" evidence="7">
    <location>
        <begin position="1628"/>
        <end position="1655"/>
    </location>
</feature>
<feature type="compositionally biased region" description="Polar residues" evidence="6">
    <location>
        <begin position="2032"/>
        <end position="2042"/>
    </location>
</feature>
<dbReference type="SUPFAM" id="SSF57667">
    <property type="entry name" value="beta-beta-alpha zinc fingers"/>
    <property type="match status" value="7"/>
</dbReference>
<dbReference type="RefSeq" id="XP_055891144.1">
    <property type="nucleotide sequence ID" value="XM_056035169.1"/>
</dbReference>
<evidence type="ECO:0000313" key="10">
    <source>
        <dbReference type="RefSeq" id="XP_055891144.1"/>
    </source>
</evidence>
<dbReference type="GO" id="GO:0045944">
    <property type="term" value="P:positive regulation of transcription by RNA polymerase II"/>
    <property type="evidence" value="ECO:0007669"/>
    <property type="project" value="TreeGrafter"/>
</dbReference>
<feature type="domain" description="C2H2-type" evidence="7">
    <location>
        <begin position="555"/>
        <end position="583"/>
    </location>
</feature>
<dbReference type="Gene3D" id="3.30.160.60">
    <property type="entry name" value="Classic Zinc Finger"/>
    <property type="match status" value="12"/>
</dbReference>
<feature type="domain" description="C2H2-type" evidence="7">
    <location>
        <begin position="1472"/>
        <end position="1499"/>
    </location>
</feature>
<dbReference type="KEGG" id="bgt:106077920"/>
<dbReference type="RefSeq" id="XP_013094078.2">
    <property type="nucleotide sequence ID" value="XM_013238624.2"/>
</dbReference>
<dbReference type="PANTHER" id="PTHR24403">
    <property type="entry name" value="ZINC FINGER PROTEIN"/>
    <property type="match status" value="1"/>
</dbReference>
<feature type="compositionally biased region" description="Basic residues" evidence="6">
    <location>
        <begin position="1981"/>
        <end position="1998"/>
    </location>
</feature>
<evidence type="ECO:0000256" key="6">
    <source>
        <dbReference type="SAM" id="MobiDB-lite"/>
    </source>
</evidence>
<gene>
    <name evidence="9 10" type="primary">LOC106077920</name>
</gene>
<dbReference type="Pfam" id="PF13909">
    <property type="entry name" value="zf-H2C2_5"/>
    <property type="match status" value="1"/>
</dbReference>
<feature type="compositionally biased region" description="Polar residues" evidence="6">
    <location>
        <begin position="1999"/>
        <end position="2019"/>
    </location>
</feature>
<keyword evidence="1" id="KW-0479">Metal-binding</keyword>
<feature type="domain" description="C2H2-type" evidence="7">
    <location>
        <begin position="337"/>
        <end position="364"/>
    </location>
</feature>
<feature type="compositionally biased region" description="Low complexity" evidence="6">
    <location>
        <begin position="2096"/>
        <end position="2109"/>
    </location>
</feature>
<keyword evidence="3 5" id="KW-0863">Zinc-finger</keyword>
<evidence type="ECO:0000256" key="3">
    <source>
        <dbReference type="ARBA" id="ARBA00022771"/>
    </source>
</evidence>
<feature type="compositionally biased region" description="Polar residues" evidence="6">
    <location>
        <begin position="411"/>
        <end position="430"/>
    </location>
</feature>
<feature type="region of interest" description="Disordered" evidence="6">
    <location>
        <begin position="1969"/>
        <end position="2082"/>
    </location>
</feature>
<name>A0A9W3AVD7_BIOGL</name>
<evidence type="ECO:0000313" key="9">
    <source>
        <dbReference type="RefSeq" id="XP_013094078.2"/>
    </source>
</evidence>
<keyword evidence="4" id="KW-0862">Zinc</keyword>
<dbReference type="InterPro" id="IPR036236">
    <property type="entry name" value="Znf_C2H2_sf"/>
</dbReference>
<feature type="compositionally biased region" description="Polar residues" evidence="6">
    <location>
        <begin position="982"/>
        <end position="995"/>
    </location>
</feature>
<sequence length="2260" mass="257395">MPKAKTPLFVCDLCGFKVASEYILKRHLNKCFSLNGLASIKPSLYKSFLLKESGGLLSKEGTSEETVEAKSCDDGSLNESHQEKHLNLTLGEISNDSVKLQQNLKNMENPETVGESSNTEELLPPTHYNRHFNCTECRYETTHARQFYYHKRDIHGNTTKIFECHLCSFASLYGKKLERHMVWHSAVTDAEKATSPSQFLSTIRTDDHGTEQAGRPKIKPLTLKRLNVKMPFKISKMKSKLKLMKDGVHFKSRGKRMYIKSAPDSRKQVSRMVLQPDGSYHYQCTDCLYYAAIPSSVKKHHMLCHIRLLCCPHCNMTTRSQGIYYEHLVTHEGHGYMKCPDCSYVTGARSNFEKHRSFHTDGYPVKCSVCNFGAESESKIKRHVATQHMPDNGSHQSVMEEPAAVTEEAADNQSFSKDNWESQPSSAVAESLQEDMNNFVQPQTLSSQDKKESIDEDSYEYRCPKCPMICYRRGNFTRHLTAKHKYNQSMAATLSKNMESLLLKDLKRSVGTSINPKSKKSLTLESHKCSHCSYIAKWPSDLRRHMQVHTIAKRFKCTMCTNKYKYLGDLNVHMRRDHNMEPPENVAREFSNLNVIKKASPVAFRCPICLYITHTKAGLEQHTRCHGNIDKTYQCRMCEYQTYWRGDVGRHLFRHHNIILSKEAEELGDHFIYRPEIKPLTKQTNGGYLKFPSPSASDSGQINPDDMQENSEFLKEGTPESSKSSSSNAKDIFSKVSSKDGVFYCEYPDCDFKASIAERMTVHLGVHMNIKMFVCPTCGKRTNWKWDIVKHLHKVHMNPSAGVEDVITLSVEEAKATIDEYNFKRENKSKTKKPVVSFCSLCDFKSSNRHHVAKHIEVMHPNEDGTILTRPLGEAVQGYDHLDEAEQLKDDDALNGIETAEIQKFVEPLPEELAKFEKPYACAICKKVGSTKGDVKKHYNYTHPYKDVRILYLGDGTEFNYYTGDIYSKPLKVDTLMETMETKTTPNSASPSSKTLRPDSKFSNPKMHGYVKPFKCSICGLRSNWKWDLKKHLRSKHPGEGGFVIMLSIEEASSTYGKDCSPSHPKHEEYLHIPKQGRGNGSSSLTPSPIPDHYLFKQPPSIKAEIVADYNDEHDHIDDFASHDSQSPEKDESSDNSEKLLKCSSCNYVSKWSKYMSHHIYRMHSNEELVQAVPISKAEADYLNKDWAANDSCNSDAFGKKEDDSNVSNDQETKLWVCPSCSFQSQDKALIIVHMQQHSMKPYVCKICNLAFVKKSVLHKHIYKVHKTEDYHSLTRLNITYGPRLQSKKGKYVSSYYCQLCNHESEDRETILLHLLDAHGSSESENILKIQKYVTDSPIKTPQKFNRKFHYCKLCPFRSQKKSMLTFHMTYHKPNPANKFKCKHCPYFVSTKRLLHQHQRKWHKDTNKYSWEHQDQVSPPTSPHVPHPHMGHYSTAGVQRRHYCEKCPYTTNSQNDFIYHKQFHRPKRTAEYKCEFCDYWVVHKRLLKQHMRLHTKKNSDYLGISDSSPTKSIYSDPGLVYDPIELTELAAIKQKMISAKITSSLPKSNGSDAEPSSKVHGKNYADATGESADDKIMNGFEPELHSKVDTLLQITRFKRFGCERCPYASAKRQHFERHLELHGSRQRYTCQYCDYSVPSSNLLLQHTKLHMMPNQNLLSSQSITNLHHLTEVPADVALASALPPADTETTVTVSVVHDHLGLYENSIYDSEPKKLYRCDRCPYANIRRDYLLSHLKFHMVPSALICPYCDYSAPKQPLLTQHIRVHFCPLPELSDWLLENGQTERETSQRHIDLAEALKVAQEYQHQSKKKSKSVSELNMTANSELNMTANSELNMTANSEKEKAVTEGESGEMNSAITENGERKSIVTESEDVQAKSDMTVDTADKTNSSVTLEESVSFQESEGKENVQKSLLLCVCQYCDREFLSSEKLVKHELQHLIGNQFELREYLYFHKFTKLKDTVQVLQNQTSPHRQASAGHKQVGRKTSSRVDRARRKKNGVNSRAQKLSATSATNNNSEVLSDPPDVEPLASTEISSSPVSLNTDKEKPVDDSNIGKTQRDEIIQLGTSNERQMDKSRDTASHNLKCNKSCSISALPESNESVSNVPVSEKMQLDKDNNQGAKQSEDDKLQETKDLEESQVSENHQDKKEQVSEDIIVASEKKQDKDNEDISAETATCSQVETRIEINGCEKSKQETRVGNVSEIKGVKANANVETCQSDVDAVVTSDQANVDETCRTTLSIDSLSEEKVETIDSCPMEVD</sequence>
<feature type="compositionally biased region" description="Basic and acidic residues" evidence="6">
    <location>
        <begin position="2111"/>
        <end position="2136"/>
    </location>
</feature>
<dbReference type="InterPro" id="IPR013087">
    <property type="entry name" value="Znf_C2H2_type"/>
</dbReference>
<accession>A0A9W3AVD7</accession>
<organism evidence="8 10">
    <name type="scientific">Biomphalaria glabrata</name>
    <name type="common">Bloodfluke planorb</name>
    <name type="synonym">Freshwater snail</name>
    <dbReference type="NCBI Taxonomy" id="6526"/>
    <lineage>
        <taxon>Eukaryota</taxon>
        <taxon>Metazoa</taxon>
        <taxon>Spiralia</taxon>
        <taxon>Lophotrochozoa</taxon>
        <taxon>Mollusca</taxon>
        <taxon>Gastropoda</taxon>
        <taxon>Heterobranchia</taxon>
        <taxon>Euthyneura</taxon>
        <taxon>Panpulmonata</taxon>
        <taxon>Hygrophila</taxon>
        <taxon>Lymnaeoidea</taxon>
        <taxon>Planorbidae</taxon>
        <taxon>Biomphalaria</taxon>
    </lineage>
</organism>
<dbReference type="PROSITE" id="PS50157">
    <property type="entry name" value="ZINC_FINGER_C2H2_2"/>
    <property type="match status" value="9"/>
</dbReference>
<evidence type="ECO:0000256" key="2">
    <source>
        <dbReference type="ARBA" id="ARBA00022737"/>
    </source>
</evidence>
<evidence type="ECO:0000313" key="8">
    <source>
        <dbReference type="Proteomes" id="UP001165740"/>
    </source>
</evidence>
<proteinExistence type="predicted"/>
<keyword evidence="2" id="KW-0677">Repeat</keyword>
<feature type="region of interest" description="Disordered" evidence="6">
    <location>
        <begin position="2094"/>
        <end position="2154"/>
    </location>
</feature>
<feature type="domain" description="C2H2-type" evidence="7">
    <location>
        <begin position="527"/>
        <end position="554"/>
    </location>
</feature>
<evidence type="ECO:0000256" key="1">
    <source>
        <dbReference type="ARBA" id="ARBA00022723"/>
    </source>
</evidence>
<dbReference type="GO" id="GO:0008270">
    <property type="term" value="F:zinc ion binding"/>
    <property type="evidence" value="ECO:0007669"/>
    <property type="project" value="UniProtKB-KW"/>
</dbReference>
<feature type="region of interest" description="Disordered" evidence="6">
    <location>
        <begin position="388"/>
        <end position="430"/>
    </location>
</feature>
<dbReference type="GeneID" id="106077920"/>
<feature type="region of interest" description="Disordered" evidence="6">
    <location>
        <begin position="1543"/>
        <end position="1563"/>
    </location>
</feature>
<dbReference type="SMART" id="SM00355">
    <property type="entry name" value="ZnF_C2H2"/>
    <property type="match status" value="30"/>
</dbReference>
<dbReference type="OMA" id="VCTYCEY"/>
<reference evidence="9 10" key="1">
    <citation type="submission" date="2025-04" db="UniProtKB">
        <authorList>
            <consortium name="RefSeq"/>
        </authorList>
    </citation>
    <scope>IDENTIFICATION</scope>
</reference>
<dbReference type="PROSITE" id="PS00028">
    <property type="entry name" value="ZINC_FINGER_C2H2_1"/>
    <property type="match status" value="7"/>
</dbReference>
<feature type="region of interest" description="Disordered" evidence="6">
    <location>
        <begin position="982"/>
        <end position="1004"/>
    </location>
</feature>
<feature type="domain" description="C2H2-type" evidence="7">
    <location>
        <begin position="1380"/>
        <end position="1408"/>
    </location>
</feature>
<dbReference type="OrthoDB" id="6077919at2759"/>
<evidence type="ECO:0000256" key="5">
    <source>
        <dbReference type="PROSITE-ProRule" id="PRU00042"/>
    </source>
</evidence>
<evidence type="ECO:0000259" key="7">
    <source>
        <dbReference type="PROSITE" id="PS50157"/>
    </source>
</evidence>
<dbReference type="GO" id="GO:0005634">
    <property type="term" value="C:nucleus"/>
    <property type="evidence" value="ECO:0007669"/>
    <property type="project" value="TreeGrafter"/>
</dbReference>
<feature type="domain" description="C2H2-type" evidence="7">
    <location>
        <begin position="1014"/>
        <end position="1042"/>
    </location>
</feature>